<dbReference type="Proteomes" id="UP001218218">
    <property type="component" value="Unassembled WGS sequence"/>
</dbReference>
<comment type="caution">
    <text evidence="2">The sequence shown here is derived from an EMBL/GenBank/DDBJ whole genome shotgun (WGS) entry which is preliminary data.</text>
</comment>
<dbReference type="EMBL" id="JARIHO010000101">
    <property type="protein sequence ID" value="KAJ7304586.1"/>
    <property type="molecule type" value="Genomic_DNA"/>
</dbReference>
<feature type="region of interest" description="Disordered" evidence="1">
    <location>
        <begin position="127"/>
        <end position="158"/>
    </location>
</feature>
<evidence type="ECO:0000313" key="3">
    <source>
        <dbReference type="Proteomes" id="UP001218218"/>
    </source>
</evidence>
<accession>A0AAD7E981</accession>
<evidence type="ECO:0000256" key="1">
    <source>
        <dbReference type="SAM" id="MobiDB-lite"/>
    </source>
</evidence>
<feature type="compositionally biased region" description="Acidic residues" evidence="1">
    <location>
        <begin position="144"/>
        <end position="158"/>
    </location>
</feature>
<sequence length="158" mass="17857">MVFQNLGLGKTNEALHQQEEKALTDCAKLFKDDFHHAVVEVEETRKVKAAGKEANKLARQRKKAAQEEVERKWVEMKREHIAAVEISSADGGKLYESKKMGKKADKKQQDVDFVILNELCAIWPESRDVPSKPKLGKKPAVPVVDDEDTEQEDDDDDA</sequence>
<reference evidence="2" key="1">
    <citation type="submission" date="2023-03" db="EMBL/GenBank/DDBJ databases">
        <title>Massive genome expansion in bonnet fungi (Mycena s.s.) driven by repeated elements and novel gene families across ecological guilds.</title>
        <authorList>
            <consortium name="Lawrence Berkeley National Laboratory"/>
            <person name="Harder C.B."/>
            <person name="Miyauchi S."/>
            <person name="Viragh M."/>
            <person name="Kuo A."/>
            <person name="Thoen E."/>
            <person name="Andreopoulos B."/>
            <person name="Lu D."/>
            <person name="Skrede I."/>
            <person name="Drula E."/>
            <person name="Henrissat B."/>
            <person name="Morin E."/>
            <person name="Kohler A."/>
            <person name="Barry K."/>
            <person name="LaButti K."/>
            <person name="Morin E."/>
            <person name="Salamov A."/>
            <person name="Lipzen A."/>
            <person name="Mereny Z."/>
            <person name="Hegedus B."/>
            <person name="Baldrian P."/>
            <person name="Stursova M."/>
            <person name="Weitz H."/>
            <person name="Taylor A."/>
            <person name="Grigoriev I.V."/>
            <person name="Nagy L.G."/>
            <person name="Martin F."/>
            <person name="Kauserud H."/>
        </authorList>
    </citation>
    <scope>NUCLEOTIDE SEQUENCE</scope>
    <source>
        <strain evidence="2">CBHHK002</strain>
    </source>
</reference>
<gene>
    <name evidence="2" type="ORF">DFH08DRAFT_825525</name>
</gene>
<name>A0AAD7E981_9AGAR</name>
<evidence type="ECO:0000313" key="2">
    <source>
        <dbReference type="EMBL" id="KAJ7304586.1"/>
    </source>
</evidence>
<dbReference type="AlphaFoldDB" id="A0AAD7E981"/>
<proteinExistence type="predicted"/>
<organism evidence="2 3">
    <name type="scientific">Mycena albidolilacea</name>
    <dbReference type="NCBI Taxonomy" id="1033008"/>
    <lineage>
        <taxon>Eukaryota</taxon>
        <taxon>Fungi</taxon>
        <taxon>Dikarya</taxon>
        <taxon>Basidiomycota</taxon>
        <taxon>Agaricomycotina</taxon>
        <taxon>Agaricomycetes</taxon>
        <taxon>Agaricomycetidae</taxon>
        <taxon>Agaricales</taxon>
        <taxon>Marasmiineae</taxon>
        <taxon>Mycenaceae</taxon>
        <taxon>Mycena</taxon>
    </lineage>
</organism>
<protein>
    <submittedName>
        <fullName evidence="2">Uncharacterized protein</fullName>
    </submittedName>
</protein>
<keyword evidence="3" id="KW-1185">Reference proteome</keyword>